<dbReference type="SMART" id="SM00881">
    <property type="entry name" value="CoA_binding"/>
    <property type="match status" value="1"/>
</dbReference>
<dbReference type="KEGG" id="hbl:XJ32_09275"/>
<evidence type="ECO:0000313" key="3">
    <source>
        <dbReference type="Proteomes" id="UP000188298"/>
    </source>
</evidence>
<organism evidence="2 3">
    <name type="scientific">Helicobacter bilis</name>
    <dbReference type="NCBI Taxonomy" id="37372"/>
    <lineage>
        <taxon>Bacteria</taxon>
        <taxon>Pseudomonadati</taxon>
        <taxon>Campylobacterota</taxon>
        <taxon>Epsilonproteobacteria</taxon>
        <taxon>Campylobacterales</taxon>
        <taxon>Helicobacteraceae</taxon>
        <taxon>Helicobacter</taxon>
    </lineage>
</organism>
<sequence>MDNKTTHLSDEIKREILQNAKTIMIVGLSPDTSKPSYHVASFLLEKGYDIIPIYPKGGEILGKKAFTSLKEAFIDISKKGVKCDIIDIFRKSEALPLVVSEICEIWGLESSIKDSCARESEIARDLDSNYNDQHSVVKLGKLDSINFAPQSPAPTQMVENLDSNSHHIKHSEISNTESKKDFSPMAQNDKILESFNTNNPCIWVQLGLQNAEAAKIAKQHGMLYEEDSCIKLEYMRIFSK</sequence>
<dbReference type="SUPFAM" id="SSF51735">
    <property type="entry name" value="NAD(P)-binding Rossmann-fold domains"/>
    <property type="match status" value="2"/>
</dbReference>
<dbReference type="EMBL" id="CP019645">
    <property type="protein sequence ID" value="AQQ60247.1"/>
    <property type="molecule type" value="Genomic_DNA"/>
</dbReference>
<dbReference type="Pfam" id="PF13380">
    <property type="entry name" value="CoA_binding_2"/>
    <property type="match status" value="2"/>
</dbReference>
<accession>A0A1Q2LJQ4</accession>
<evidence type="ECO:0000313" key="2">
    <source>
        <dbReference type="EMBL" id="AQQ60247.1"/>
    </source>
</evidence>
<protein>
    <recommendedName>
        <fullName evidence="1">CoA-binding domain-containing protein</fullName>
    </recommendedName>
</protein>
<dbReference type="RefSeq" id="WP_005218788.1">
    <property type="nucleotide sequence ID" value="NZ_CABKOK010000009.1"/>
</dbReference>
<name>A0A1Q2LJQ4_9HELI</name>
<dbReference type="PANTHER" id="PTHR33303:SF2">
    <property type="entry name" value="COA-BINDING DOMAIN-CONTAINING PROTEIN"/>
    <property type="match status" value="1"/>
</dbReference>
<proteinExistence type="predicted"/>
<dbReference type="InterPro" id="IPR003781">
    <property type="entry name" value="CoA-bd"/>
</dbReference>
<reference evidence="2 3" key="1">
    <citation type="submission" date="2017-02" db="EMBL/GenBank/DDBJ databases">
        <title>Whole genome sequencing of Helicobacter bilis strain AAQJH.</title>
        <authorList>
            <person name="Conlan S."/>
            <person name="Thomas P.J."/>
            <person name="Mullikin J."/>
            <person name="Palmore T.N."/>
            <person name="Frank K.M."/>
            <person name="Segre J.A."/>
        </authorList>
    </citation>
    <scope>NUCLEOTIDE SEQUENCE [LARGE SCALE GENOMIC DNA]</scope>
    <source>
        <strain evidence="2 3">AAQJH</strain>
    </source>
</reference>
<feature type="domain" description="CoA-binding" evidence="1">
    <location>
        <begin position="17"/>
        <end position="108"/>
    </location>
</feature>
<dbReference type="Gene3D" id="3.40.50.720">
    <property type="entry name" value="NAD(P)-binding Rossmann-like Domain"/>
    <property type="match status" value="1"/>
</dbReference>
<evidence type="ECO:0000259" key="1">
    <source>
        <dbReference type="SMART" id="SM00881"/>
    </source>
</evidence>
<dbReference type="PANTHER" id="PTHR33303">
    <property type="entry name" value="CYTOPLASMIC PROTEIN-RELATED"/>
    <property type="match status" value="1"/>
</dbReference>
<dbReference type="Proteomes" id="UP000188298">
    <property type="component" value="Chromosome"/>
</dbReference>
<dbReference type="AlphaFoldDB" id="A0A1Q2LJQ4"/>
<dbReference type="InterPro" id="IPR036291">
    <property type="entry name" value="NAD(P)-bd_dom_sf"/>
</dbReference>
<gene>
    <name evidence="2" type="ORF">XJ32_09275</name>
</gene>